<evidence type="ECO:0000256" key="2">
    <source>
        <dbReference type="ARBA" id="ARBA00004651"/>
    </source>
</evidence>
<dbReference type="CDD" id="cd00082">
    <property type="entry name" value="HisKA"/>
    <property type="match status" value="1"/>
</dbReference>
<evidence type="ECO:0000256" key="9">
    <source>
        <dbReference type="ARBA" id="ARBA00022777"/>
    </source>
</evidence>
<evidence type="ECO:0000256" key="1">
    <source>
        <dbReference type="ARBA" id="ARBA00000085"/>
    </source>
</evidence>
<evidence type="ECO:0000256" key="3">
    <source>
        <dbReference type="ARBA" id="ARBA00012438"/>
    </source>
</evidence>
<dbReference type="EC" id="2.7.13.3" evidence="3"/>
<proteinExistence type="predicted"/>
<keyword evidence="12" id="KW-0902">Two-component regulatory system</keyword>
<dbReference type="Pfam" id="PF02518">
    <property type="entry name" value="HATPase_c"/>
    <property type="match status" value="1"/>
</dbReference>
<keyword evidence="5" id="KW-0597">Phosphoprotein</keyword>
<keyword evidence="6" id="KW-0808">Transferase</keyword>
<evidence type="ECO:0000256" key="14">
    <source>
        <dbReference type="SAM" id="Phobius"/>
    </source>
</evidence>
<reference evidence="16 17" key="1">
    <citation type="journal article" date="2021" name="Arch. Microbiol.">
        <title>Harenicola maris gen. nov., sp. nov. isolated from the Sea of Japan shallow sediments.</title>
        <authorList>
            <person name="Romanenko L.A."/>
            <person name="Kurilenko V.V."/>
            <person name="Chernysheva N.Y."/>
            <person name="Tekutyeva L.A."/>
            <person name="Velansky P.V."/>
            <person name="Svetashev V.I."/>
            <person name="Isaeva M.P."/>
        </authorList>
    </citation>
    <scope>NUCLEOTIDE SEQUENCE [LARGE SCALE GENOMIC DNA]</scope>
    <source>
        <strain evidence="16 17">KMM 3653</strain>
    </source>
</reference>
<dbReference type="InterPro" id="IPR017055">
    <property type="entry name" value="Sig_transdc_His_kinase_DctB"/>
</dbReference>
<feature type="transmembrane region" description="Helical" evidence="14">
    <location>
        <begin position="278"/>
        <end position="296"/>
    </location>
</feature>
<dbReference type="InterPro" id="IPR036097">
    <property type="entry name" value="HisK_dim/P_sf"/>
</dbReference>
<evidence type="ECO:0000313" key="17">
    <source>
        <dbReference type="Proteomes" id="UP001315686"/>
    </source>
</evidence>
<evidence type="ECO:0000256" key="13">
    <source>
        <dbReference type="ARBA" id="ARBA00023136"/>
    </source>
</evidence>
<dbReference type="SMART" id="SM00388">
    <property type="entry name" value="HisKA"/>
    <property type="match status" value="1"/>
</dbReference>
<dbReference type="PANTHER" id="PTHR43065">
    <property type="entry name" value="SENSOR HISTIDINE KINASE"/>
    <property type="match status" value="1"/>
</dbReference>
<evidence type="ECO:0000256" key="5">
    <source>
        <dbReference type="ARBA" id="ARBA00022553"/>
    </source>
</evidence>
<dbReference type="CDD" id="cd12914">
    <property type="entry name" value="PDC1_DGC_like"/>
    <property type="match status" value="1"/>
</dbReference>
<keyword evidence="13 14" id="KW-0472">Membrane</keyword>
<accession>A0AAP2CR63</accession>
<dbReference type="GO" id="GO:0000155">
    <property type="term" value="F:phosphorelay sensor kinase activity"/>
    <property type="evidence" value="ECO:0007669"/>
    <property type="project" value="InterPro"/>
</dbReference>
<keyword evidence="4" id="KW-1003">Cell membrane</keyword>
<comment type="catalytic activity">
    <reaction evidence="1">
        <text>ATP + protein L-histidine = ADP + protein N-phospho-L-histidine.</text>
        <dbReference type="EC" id="2.7.13.3"/>
    </reaction>
</comment>
<evidence type="ECO:0000256" key="8">
    <source>
        <dbReference type="ARBA" id="ARBA00022741"/>
    </source>
</evidence>
<dbReference type="InterPro" id="IPR003594">
    <property type="entry name" value="HATPase_dom"/>
</dbReference>
<dbReference type="InterPro" id="IPR005467">
    <property type="entry name" value="His_kinase_dom"/>
</dbReference>
<dbReference type="AlphaFoldDB" id="A0AAP2CR63"/>
<comment type="subcellular location">
    <subcellularLocation>
        <location evidence="2">Cell membrane</location>
        <topology evidence="2">Multi-pass membrane protein</topology>
    </subcellularLocation>
</comment>
<evidence type="ECO:0000256" key="12">
    <source>
        <dbReference type="ARBA" id="ARBA00023012"/>
    </source>
</evidence>
<keyword evidence="7 14" id="KW-0812">Transmembrane</keyword>
<keyword evidence="11 14" id="KW-1133">Transmembrane helix</keyword>
<dbReference type="SMART" id="SM00387">
    <property type="entry name" value="HATPase_c"/>
    <property type="match status" value="1"/>
</dbReference>
<evidence type="ECO:0000256" key="4">
    <source>
        <dbReference type="ARBA" id="ARBA00022475"/>
    </source>
</evidence>
<protein>
    <recommendedName>
        <fullName evidence="3">histidine kinase</fullName>
        <ecNumber evidence="3">2.7.13.3</ecNumber>
    </recommendedName>
</protein>
<dbReference type="Pfam" id="PF02743">
    <property type="entry name" value="dCache_1"/>
    <property type="match status" value="1"/>
</dbReference>
<dbReference type="Gene3D" id="3.30.565.10">
    <property type="entry name" value="Histidine kinase-like ATPase, C-terminal domain"/>
    <property type="match status" value="1"/>
</dbReference>
<dbReference type="InterPro" id="IPR029151">
    <property type="entry name" value="Sensor-like_sf"/>
</dbReference>
<dbReference type="SUPFAM" id="SSF103190">
    <property type="entry name" value="Sensory domain-like"/>
    <property type="match status" value="1"/>
</dbReference>
<feature type="domain" description="Histidine kinase" evidence="15">
    <location>
        <begin position="361"/>
        <end position="568"/>
    </location>
</feature>
<dbReference type="PROSITE" id="PS50109">
    <property type="entry name" value="HIS_KIN"/>
    <property type="match status" value="1"/>
</dbReference>
<dbReference type="SUPFAM" id="SSF47384">
    <property type="entry name" value="Homodimeric domain of signal transducing histidine kinase"/>
    <property type="match status" value="1"/>
</dbReference>
<comment type="caution">
    <text evidence="16">The sequence shown here is derived from an EMBL/GenBank/DDBJ whole genome shotgun (WGS) entry which is preliminary data.</text>
</comment>
<name>A0AAP2CR63_9RHOB</name>
<dbReference type="PANTHER" id="PTHR43065:SF46">
    <property type="entry name" value="C4-DICARBOXYLATE TRANSPORT SENSOR PROTEIN DCTB"/>
    <property type="match status" value="1"/>
</dbReference>
<dbReference type="GO" id="GO:0005524">
    <property type="term" value="F:ATP binding"/>
    <property type="evidence" value="ECO:0007669"/>
    <property type="project" value="UniProtKB-KW"/>
</dbReference>
<organism evidence="16 17">
    <name type="scientific">Harenicola maris</name>
    <dbReference type="NCBI Taxonomy" id="2841044"/>
    <lineage>
        <taxon>Bacteria</taxon>
        <taxon>Pseudomonadati</taxon>
        <taxon>Pseudomonadota</taxon>
        <taxon>Alphaproteobacteria</taxon>
        <taxon>Rhodobacterales</taxon>
        <taxon>Paracoccaceae</taxon>
        <taxon>Harenicola</taxon>
    </lineage>
</organism>
<dbReference type="PRINTS" id="PR00344">
    <property type="entry name" value="BCTRLSENSOR"/>
</dbReference>
<dbReference type="Gene3D" id="6.10.250.3020">
    <property type="match status" value="1"/>
</dbReference>
<keyword evidence="10" id="KW-0067">ATP-binding</keyword>
<dbReference type="PIRSF" id="PIRSF036431">
    <property type="entry name" value="STHK_DctB"/>
    <property type="match status" value="1"/>
</dbReference>
<dbReference type="InterPro" id="IPR003661">
    <property type="entry name" value="HisK_dim/P_dom"/>
</dbReference>
<dbReference type="RefSeq" id="WP_327794626.1">
    <property type="nucleotide sequence ID" value="NZ_JADQAZ010000002.1"/>
</dbReference>
<dbReference type="Gene3D" id="3.30.450.20">
    <property type="entry name" value="PAS domain"/>
    <property type="match status" value="2"/>
</dbReference>
<evidence type="ECO:0000256" key="7">
    <source>
        <dbReference type="ARBA" id="ARBA00022692"/>
    </source>
</evidence>
<dbReference type="SUPFAM" id="SSF55874">
    <property type="entry name" value="ATPase domain of HSP90 chaperone/DNA topoisomerase II/histidine kinase"/>
    <property type="match status" value="1"/>
</dbReference>
<dbReference type="EMBL" id="JADQAZ010000002">
    <property type="protein sequence ID" value="MBT0958425.1"/>
    <property type="molecule type" value="Genomic_DNA"/>
</dbReference>
<dbReference type="InterPro" id="IPR036890">
    <property type="entry name" value="HATPase_C_sf"/>
</dbReference>
<dbReference type="InterPro" id="IPR004358">
    <property type="entry name" value="Sig_transdc_His_kin-like_C"/>
</dbReference>
<evidence type="ECO:0000259" key="15">
    <source>
        <dbReference type="PROSITE" id="PS50109"/>
    </source>
</evidence>
<dbReference type="InterPro" id="IPR033479">
    <property type="entry name" value="dCache_1"/>
</dbReference>
<keyword evidence="9 16" id="KW-0418">Kinase</keyword>
<dbReference type="GO" id="GO:0005886">
    <property type="term" value="C:plasma membrane"/>
    <property type="evidence" value="ECO:0007669"/>
    <property type="project" value="UniProtKB-SubCell"/>
</dbReference>
<evidence type="ECO:0000256" key="6">
    <source>
        <dbReference type="ARBA" id="ARBA00022679"/>
    </source>
</evidence>
<sequence length="573" mass="62883">MSLPRVLSVLVFILCAVGSFWGSYLYFNAQELEAAAARLTLYRSTVEAELRNFSHMPFLLSQDPVVMETLEGGDSARLNHRLARFAQSAGIDAIYLMDQEGLTISASNAQLPSSFLGQNYAFRPYFQAALRGQLGEFYGVGATTGEPGYFLAMAVQTPTRQYGGVIAIKVDLSVLQESWEAAGERIILSNADGVVILASNPEWLYRSLGPIPEERRDRIIETRQFSNEPLAPLDWSPDLQRQTATLDGQRYLYLSSADLPNSWSLHFFAGDGQATARAWLTTGTLVMLGAVIFIFFQLRHVRQIGDALTQSEQKEAELRMANDRLAVEIEDRRLAEKNLKKTQDDLERAGRLAALGQLASSVTHELGQPIAAMRNQLAAAEMGTGASVLTTKMQGLVARMEDITRQLKFFSRKGRDQFESVDLSEVIDAALELVEPSIGAVAAEVHFVRPSEAIELYGNRMRLEQVVTNLVRNALDAVEGSGKRQVEIRLGQEDGKTWFEVADTGHGLDGKTMNDLREPFATTRESGKGMGLGLTISAGIVADHGGILTARERAEGGAIFRASFDPQQESNAA</sequence>
<evidence type="ECO:0000256" key="11">
    <source>
        <dbReference type="ARBA" id="ARBA00022989"/>
    </source>
</evidence>
<keyword evidence="8" id="KW-0547">Nucleotide-binding</keyword>
<keyword evidence="17" id="KW-1185">Reference proteome</keyword>
<dbReference type="Gene3D" id="1.10.287.130">
    <property type="match status" value="1"/>
</dbReference>
<dbReference type="Proteomes" id="UP001315686">
    <property type="component" value="Unassembled WGS sequence"/>
</dbReference>
<evidence type="ECO:0000313" key="16">
    <source>
        <dbReference type="EMBL" id="MBT0958425.1"/>
    </source>
</evidence>
<evidence type="ECO:0000256" key="10">
    <source>
        <dbReference type="ARBA" id="ARBA00022840"/>
    </source>
</evidence>
<gene>
    <name evidence="16" type="ORF">IV417_13630</name>
</gene>